<dbReference type="InterPro" id="IPR044810">
    <property type="entry name" value="WRKY_plant"/>
</dbReference>
<feature type="domain" description="WRKY" evidence="7">
    <location>
        <begin position="287"/>
        <end position="353"/>
    </location>
</feature>
<organism evidence="8 9">
    <name type="scientific">Hibiscus sabdariffa</name>
    <name type="common">roselle</name>
    <dbReference type="NCBI Taxonomy" id="183260"/>
    <lineage>
        <taxon>Eukaryota</taxon>
        <taxon>Viridiplantae</taxon>
        <taxon>Streptophyta</taxon>
        <taxon>Embryophyta</taxon>
        <taxon>Tracheophyta</taxon>
        <taxon>Spermatophyta</taxon>
        <taxon>Magnoliopsida</taxon>
        <taxon>eudicotyledons</taxon>
        <taxon>Gunneridae</taxon>
        <taxon>Pentapetalae</taxon>
        <taxon>rosids</taxon>
        <taxon>malvids</taxon>
        <taxon>Malvales</taxon>
        <taxon>Malvaceae</taxon>
        <taxon>Malvoideae</taxon>
        <taxon>Hibiscus</taxon>
    </lineage>
</organism>
<dbReference type="Pfam" id="PF03106">
    <property type="entry name" value="WRKY"/>
    <property type="match status" value="1"/>
</dbReference>
<feature type="compositionally biased region" description="Polar residues" evidence="6">
    <location>
        <begin position="618"/>
        <end position="634"/>
    </location>
</feature>
<dbReference type="Proteomes" id="UP001396334">
    <property type="component" value="Unassembled WGS sequence"/>
</dbReference>
<dbReference type="SUPFAM" id="SSF118290">
    <property type="entry name" value="WRKY DNA-binding domain"/>
    <property type="match status" value="1"/>
</dbReference>
<keyword evidence="3" id="KW-0238">DNA-binding</keyword>
<keyword evidence="2" id="KW-0805">Transcription regulation</keyword>
<comment type="subcellular location">
    <subcellularLocation>
        <location evidence="1">Nucleus</location>
    </subcellularLocation>
</comment>
<evidence type="ECO:0000313" key="8">
    <source>
        <dbReference type="EMBL" id="KAK8993900.1"/>
    </source>
</evidence>
<dbReference type="PANTHER" id="PTHR31429:SF86">
    <property type="entry name" value="WRKY TRANSCRIPTION FACTOR 61-RELATED"/>
    <property type="match status" value="1"/>
</dbReference>
<feature type="compositionally biased region" description="Polar residues" evidence="6">
    <location>
        <begin position="71"/>
        <end position="82"/>
    </location>
</feature>
<feature type="compositionally biased region" description="Low complexity" evidence="6">
    <location>
        <begin position="27"/>
        <end position="48"/>
    </location>
</feature>
<feature type="region of interest" description="Disordered" evidence="6">
    <location>
        <begin position="193"/>
        <end position="212"/>
    </location>
</feature>
<evidence type="ECO:0000256" key="5">
    <source>
        <dbReference type="ARBA" id="ARBA00023242"/>
    </source>
</evidence>
<reference evidence="8 9" key="1">
    <citation type="journal article" date="2024" name="G3 (Bethesda)">
        <title>Genome assembly of Hibiscus sabdariffa L. provides insights into metabolisms of medicinal natural products.</title>
        <authorList>
            <person name="Kim T."/>
        </authorList>
    </citation>
    <scope>NUCLEOTIDE SEQUENCE [LARGE SCALE GENOMIC DNA]</scope>
    <source>
        <strain evidence="8">TK-2024</strain>
        <tissue evidence="8">Old leaves</tissue>
    </source>
</reference>
<dbReference type="PANTHER" id="PTHR31429">
    <property type="entry name" value="WRKY TRANSCRIPTION FACTOR 36-RELATED"/>
    <property type="match status" value="1"/>
</dbReference>
<dbReference type="SMART" id="SM00774">
    <property type="entry name" value="WRKY"/>
    <property type="match status" value="1"/>
</dbReference>
<sequence>MEENLTKMKRRDGGGGAVIKKEKTADSSSSSSSGDEEPPAAAAVAVPKVGDKRPYCGNDDMKPSSLGKMDLSSSNNKVSARSDTGRTGADYSMASSSSRKEQDDQLESAKAEMGEVREENQRLKMYLNRIMKDYQELQMQFYDIVGQDSKKSRAPPNNENQEQHQVEEEPEPEPEPEFVSLTLGRFLGESKREYKGKASASSHGKEEEMRGNEGLSLALDCKFEASKSEVDDEPLPNPSPVNSSQEPKEEETWPPSKVVKTTKSGGDDEVLQQNPAKKARVCVRTRCDTPTMNDGCQWRKYGQKIAKGNPCPRAYYRCTVAPSCPVRKQVQRCAEDMSILITTYEGNHNHPLPMSATAMASTTCAAASMLLSGSTSSAGPNVPSSTSSHPALHGLNVYLSDNSKSKFYLPNTSLSSASSHPTITLDLTSTPSSSSSQFPFNRFSSAYPTTSRYNTPTSLSFGSSESNTVSWGNGLLTYGGSTQQQPYMKSHIGALNINGRVPPSTMENSIYQSFMQKNHQRHPQPPLADTIAAATKAITTDPNFQSALAAALTSIIGAGNNGGGGGAESLAQKLKWGEQSFAVNGNGCGSSFYNKSPPTGSQPGSSIFLPPTALPFSNPKSASTSPSDTGNHSN</sequence>
<feature type="compositionally biased region" description="Polar residues" evidence="6">
    <location>
        <begin position="592"/>
        <end position="605"/>
    </location>
</feature>
<evidence type="ECO:0000259" key="7">
    <source>
        <dbReference type="PROSITE" id="PS50811"/>
    </source>
</evidence>
<proteinExistence type="predicted"/>
<evidence type="ECO:0000256" key="6">
    <source>
        <dbReference type="SAM" id="MobiDB-lite"/>
    </source>
</evidence>
<accession>A0ABR2Q0B3</accession>
<protein>
    <recommendedName>
        <fullName evidence="7">WRKY domain-containing protein</fullName>
    </recommendedName>
</protein>
<evidence type="ECO:0000256" key="3">
    <source>
        <dbReference type="ARBA" id="ARBA00023125"/>
    </source>
</evidence>
<dbReference type="InterPro" id="IPR036576">
    <property type="entry name" value="WRKY_dom_sf"/>
</dbReference>
<evidence type="ECO:0000313" key="9">
    <source>
        <dbReference type="Proteomes" id="UP001396334"/>
    </source>
</evidence>
<dbReference type="Gene3D" id="2.20.25.80">
    <property type="entry name" value="WRKY domain"/>
    <property type="match status" value="1"/>
</dbReference>
<feature type="region of interest" description="Disordered" evidence="6">
    <location>
        <begin position="147"/>
        <end position="182"/>
    </location>
</feature>
<comment type="caution">
    <text evidence="8">The sequence shown here is derived from an EMBL/GenBank/DDBJ whole genome shotgun (WGS) entry which is preliminary data.</text>
</comment>
<dbReference type="EMBL" id="JBBPBN010000048">
    <property type="protein sequence ID" value="KAK8993900.1"/>
    <property type="molecule type" value="Genomic_DNA"/>
</dbReference>
<keyword evidence="4" id="KW-0804">Transcription</keyword>
<keyword evidence="9" id="KW-1185">Reference proteome</keyword>
<dbReference type="PROSITE" id="PS50811">
    <property type="entry name" value="WRKY"/>
    <property type="match status" value="1"/>
</dbReference>
<gene>
    <name evidence="8" type="ORF">V6N11_008114</name>
</gene>
<feature type="compositionally biased region" description="Basic and acidic residues" evidence="6">
    <location>
        <begin position="49"/>
        <end position="62"/>
    </location>
</feature>
<dbReference type="InterPro" id="IPR003657">
    <property type="entry name" value="WRKY_dom"/>
</dbReference>
<feature type="region of interest" description="Disordered" evidence="6">
    <location>
        <begin position="226"/>
        <end position="270"/>
    </location>
</feature>
<evidence type="ECO:0000256" key="4">
    <source>
        <dbReference type="ARBA" id="ARBA00023163"/>
    </source>
</evidence>
<evidence type="ECO:0000256" key="1">
    <source>
        <dbReference type="ARBA" id="ARBA00004123"/>
    </source>
</evidence>
<feature type="region of interest" description="Disordered" evidence="6">
    <location>
        <begin position="1"/>
        <end position="119"/>
    </location>
</feature>
<name>A0ABR2Q0B3_9ROSI</name>
<feature type="compositionally biased region" description="Basic and acidic residues" evidence="6">
    <location>
        <begin position="98"/>
        <end position="119"/>
    </location>
</feature>
<evidence type="ECO:0000256" key="2">
    <source>
        <dbReference type="ARBA" id="ARBA00023015"/>
    </source>
</evidence>
<feature type="region of interest" description="Disordered" evidence="6">
    <location>
        <begin position="592"/>
        <end position="634"/>
    </location>
</feature>
<keyword evidence="5" id="KW-0539">Nucleus</keyword>